<sequence>MVTETAKHRLRVLVHWEKYGIQAAMDAFCIKKRTLHNWKRALKAGFGKAESLNPGKREPKTKRKRIWPLEILNEIRKIRWQYPNLGSEKVYPLLLEFCIEKGVLCPKPITIKRLIKDLGGLRMAPQKVSHFGKIRPLKRRKVIRKPKDLRAEYPGHVVALDTIERFVSGMRRYIITFEDIYTRYGFAWGTKSHASLAAKEFFGLCLKIFPYPITFVLTDNGSEFAKHFAEELKQLYLVHYHTYPRTPKMNAHCERFNRTIQEEYIDYHIHELVDPEIFNLGLMDWLIWYNTRRVHYAFKNIYSPVQFMLSLQEQVNFSEKCKWRWPYTFS</sequence>
<evidence type="ECO:0000259" key="1">
    <source>
        <dbReference type="PROSITE" id="PS50994"/>
    </source>
</evidence>
<organism evidence="2 3">
    <name type="scientific">Candidatus Jorgensenbacteria bacterium GW2011_GWF2_41_8</name>
    <dbReference type="NCBI Taxonomy" id="1618667"/>
    <lineage>
        <taxon>Bacteria</taxon>
        <taxon>Candidatus Joergenseniibacteriota</taxon>
    </lineage>
</organism>
<dbReference type="Proteomes" id="UP000033856">
    <property type="component" value="Unassembled WGS sequence"/>
</dbReference>
<dbReference type="Pfam" id="PF13683">
    <property type="entry name" value="rve_3"/>
    <property type="match status" value="1"/>
</dbReference>
<accession>A0A0G0XJ62</accession>
<dbReference type="PROSITE" id="PS50994">
    <property type="entry name" value="INTEGRASE"/>
    <property type="match status" value="1"/>
</dbReference>
<protein>
    <recommendedName>
        <fullName evidence="1">Integrase catalytic domain-containing protein</fullName>
    </recommendedName>
</protein>
<dbReference type="GO" id="GO:0003676">
    <property type="term" value="F:nucleic acid binding"/>
    <property type="evidence" value="ECO:0007669"/>
    <property type="project" value="InterPro"/>
</dbReference>
<name>A0A0G0XJ62_9BACT</name>
<reference evidence="2 3" key="1">
    <citation type="journal article" date="2015" name="Nature">
        <title>rRNA introns, odd ribosomes, and small enigmatic genomes across a large radiation of phyla.</title>
        <authorList>
            <person name="Brown C.T."/>
            <person name="Hug L.A."/>
            <person name="Thomas B.C."/>
            <person name="Sharon I."/>
            <person name="Castelle C.J."/>
            <person name="Singh A."/>
            <person name="Wilkins M.J."/>
            <person name="Williams K.H."/>
            <person name="Banfield J.F."/>
        </authorList>
    </citation>
    <scope>NUCLEOTIDE SEQUENCE [LARGE SCALE GENOMIC DNA]</scope>
</reference>
<dbReference type="GO" id="GO:0015074">
    <property type="term" value="P:DNA integration"/>
    <property type="evidence" value="ECO:0007669"/>
    <property type="project" value="InterPro"/>
</dbReference>
<gene>
    <name evidence="2" type="ORF">UU83_C0016G0003</name>
</gene>
<dbReference type="EMBL" id="LCCD01000016">
    <property type="protein sequence ID" value="KKS24919.1"/>
    <property type="molecule type" value="Genomic_DNA"/>
</dbReference>
<dbReference type="InterPro" id="IPR036397">
    <property type="entry name" value="RNaseH_sf"/>
</dbReference>
<proteinExistence type="predicted"/>
<feature type="domain" description="Integrase catalytic" evidence="1">
    <location>
        <begin position="150"/>
        <end position="312"/>
    </location>
</feature>
<evidence type="ECO:0000313" key="3">
    <source>
        <dbReference type="Proteomes" id="UP000033856"/>
    </source>
</evidence>
<evidence type="ECO:0000313" key="2">
    <source>
        <dbReference type="EMBL" id="KKS24919.1"/>
    </source>
</evidence>
<dbReference type="AlphaFoldDB" id="A0A0G0XJ62"/>
<dbReference type="InterPro" id="IPR001584">
    <property type="entry name" value="Integrase_cat-core"/>
</dbReference>
<dbReference type="InterPro" id="IPR012337">
    <property type="entry name" value="RNaseH-like_sf"/>
</dbReference>
<comment type="caution">
    <text evidence="2">The sequence shown here is derived from an EMBL/GenBank/DDBJ whole genome shotgun (WGS) entry which is preliminary data.</text>
</comment>
<dbReference type="Gene3D" id="3.30.420.10">
    <property type="entry name" value="Ribonuclease H-like superfamily/Ribonuclease H"/>
    <property type="match status" value="1"/>
</dbReference>
<dbReference type="SUPFAM" id="SSF53098">
    <property type="entry name" value="Ribonuclease H-like"/>
    <property type="match status" value="1"/>
</dbReference>